<reference evidence="12" key="1">
    <citation type="submission" date="2016-10" db="EMBL/GenBank/DDBJ databases">
        <authorList>
            <person name="Varghese N."/>
            <person name="Submissions S."/>
        </authorList>
    </citation>
    <scope>NUCLEOTIDE SEQUENCE [LARGE SCALE GENOMIC DNA]</scope>
    <source>
        <strain evidence="12">DSM 23317</strain>
    </source>
</reference>
<sequence>MSDKTLNLQSETQTLELGTALAAIVRPPLVIHLEGELGAGKTTLSRALVQGLGHQGHVKSPTYTLVEPYELENVSVYHFDLYRLADPEELEFMGIRDYFSDQSLCLVEWPSKGQGVLPPADLTITLSYQGEGRCVTLSSHSTKGEAILEQL</sequence>
<dbReference type="GO" id="GO:0005524">
    <property type="term" value="F:ATP binding"/>
    <property type="evidence" value="ECO:0007669"/>
    <property type="project" value="UniProtKB-KW"/>
</dbReference>
<keyword evidence="6" id="KW-0479">Metal-binding</keyword>
<keyword evidence="4" id="KW-0963">Cytoplasm</keyword>
<dbReference type="PANTHER" id="PTHR33540:SF2">
    <property type="entry name" value="TRNA THREONYLCARBAMOYLADENOSINE BIOSYNTHESIS PROTEIN TSAE"/>
    <property type="match status" value="1"/>
</dbReference>
<dbReference type="Gene3D" id="3.40.50.300">
    <property type="entry name" value="P-loop containing nucleotide triphosphate hydrolases"/>
    <property type="match status" value="1"/>
</dbReference>
<evidence type="ECO:0000256" key="3">
    <source>
        <dbReference type="ARBA" id="ARBA00019010"/>
    </source>
</evidence>
<dbReference type="SUPFAM" id="SSF52540">
    <property type="entry name" value="P-loop containing nucleoside triphosphate hydrolases"/>
    <property type="match status" value="1"/>
</dbReference>
<keyword evidence="9" id="KW-0460">Magnesium</keyword>
<organism evidence="11 12">
    <name type="scientific">Ferrimonas sediminum</name>
    <dbReference type="NCBI Taxonomy" id="718193"/>
    <lineage>
        <taxon>Bacteria</taxon>
        <taxon>Pseudomonadati</taxon>
        <taxon>Pseudomonadota</taxon>
        <taxon>Gammaproteobacteria</taxon>
        <taxon>Alteromonadales</taxon>
        <taxon>Ferrimonadaceae</taxon>
        <taxon>Ferrimonas</taxon>
    </lineage>
</organism>
<name>A0A1G8MLR4_9GAMM</name>
<dbReference type="GO" id="GO:0002949">
    <property type="term" value="P:tRNA threonylcarbamoyladenosine modification"/>
    <property type="evidence" value="ECO:0007669"/>
    <property type="project" value="InterPro"/>
</dbReference>
<gene>
    <name evidence="11" type="ORF">SAMN04488540_102422</name>
</gene>
<keyword evidence="5" id="KW-0819">tRNA processing</keyword>
<evidence type="ECO:0000256" key="8">
    <source>
        <dbReference type="ARBA" id="ARBA00022840"/>
    </source>
</evidence>
<dbReference type="Proteomes" id="UP000199527">
    <property type="component" value="Unassembled WGS sequence"/>
</dbReference>
<evidence type="ECO:0000256" key="1">
    <source>
        <dbReference type="ARBA" id="ARBA00004496"/>
    </source>
</evidence>
<dbReference type="AlphaFoldDB" id="A0A1G8MLR4"/>
<evidence type="ECO:0000256" key="10">
    <source>
        <dbReference type="ARBA" id="ARBA00032441"/>
    </source>
</evidence>
<evidence type="ECO:0000256" key="9">
    <source>
        <dbReference type="ARBA" id="ARBA00022842"/>
    </source>
</evidence>
<comment type="similarity">
    <text evidence="2">Belongs to the TsaE family.</text>
</comment>
<accession>A0A1G8MLR4</accession>
<keyword evidence="7" id="KW-0547">Nucleotide-binding</keyword>
<evidence type="ECO:0000256" key="6">
    <source>
        <dbReference type="ARBA" id="ARBA00022723"/>
    </source>
</evidence>
<dbReference type="InterPro" id="IPR003442">
    <property type="entry name" value="T6A_TsaE"/>
</dbReference>
<dbReference type="RefSeq" id="WP_090362622.1">
    <property type="nucleotide sequence ID" value="NZ_FNEM01000002.1"/>
</dbReference>
<keyword evidence="8" id="KW-0067">ATP-binding</keyword>
<dbReference type="GO" id="GO:0005737">
    <property type="term" value="C:cytoplasm"/>
    <property type="evidence" value="ECO:0007669"/>
    <property type="project" value="UniProtKB-SubCell"/>
</dbReference>
<comment type="subcellular location">
    <subcellularLocation>
        <location evidence="1">Cytoplasm</location>
    </subcellularLocation>
</comment>
<evidence type="ECO:0000256" key="5">
    <source>
        <dbReference type="ARBA" id="ARBA00022694"/>
    </source>
</evidence>
<dbReference type="EMBL" id="FNEM01000002">
    <property type="protein sequence ID" value="SDI68882.1"/>
    <property type="molecule type" value="Genomic_DNA"/>
</dbReference>
<dbReference type="InterPro" id="IPR027417">
    <property type="entry name" value="P-loop_NTPase"/>
</dbReference>
<dbReference type="GO" id="GO:0046872">
    <property type="term" value="F:metal ion binding"/>
    <property type="evidence" value="ECO:0007669"/>
    <property type="project" value="UniProtKB-KW"/>
</dbReference>
<evidence type="ECO:0000256" key="7">
    <source>
        <dbReference type="ARBA" id="ARBA00022741"/>
    </source>
</evidence>
<proteinExistence type="inferred from homology"/>
<dbReference type="Pfam" id="PF02367">
    <property type="entry name" value="TsaE"/>
    <property type="match status" value="1"/>
</dbReference>
<dbReference type="PANTHER" id="PTHR33540">
    <property type="entry name" value="TRNA THREONYLCARBAMOYLADENOSINE BIOSYNTHESIS PROTEIN TSAE"/>
    <property type="match status" value="1"/>
</dbReference>
<evidence type="ECO:0000256" key="4">
    <source>
        <dbReference type="ARBA" id="ARBA00022490"/>
    </source>
</evidence>
<dbReference type="OrthoDB" id="9800307at2"/>
<keyword evidence="12" id="KW-1185">Reference proteome</keyword>
<evidence type="ECO:0000313" key="11">
    <source>
        <dbReference type="EMBL" id="SDI68882.1"/>
    </source>
</evidence>
<protein>
    <recommendedName>
        <fullName evidence="3">tRNA threonylcarbamoyladenosine biosynthesis protein TsaE</fullName>
    </recommendedName>
    <alternativeName>
        <fullName evidence="10">t(6)A37 threonylcarbamoyladenosine biosynthesis protein TsaE</fullName>
    </alternativeName>
</protein>
<dbReference type="FunFam" id="3.40.50.300:FF:000406">
    <property type="entry name" value="tRNA (N6-adenosine(37)-N6)-threonylcarbamoyltransferase complex ATPase TsaE"/>
    <property type="match status" value="1"/>
</dbReference>
<dbReference type="NCBIfam" id="TIGR00150">
    <property type="entry name" value="T6A_YjeE"/>
    <property type="match status" value="1"/>
</dbReference>
<evidence type="ECO:0000313" key="12">
    <source>
        <dbReference type="Proteomes" id="UP000199527"/>
    </source>
</evidence>
<evidence type="ECO:0000256" key="2">
    <source>
        <dbReference type="ARBA" id="ARBA00007599"/>
    </source>
</evidence>